<name>A0A543BLC4_9MICO</name>
<proteinExistence type="predicted"/>
<dbReference type="PROSITE" id="PS51257">
    <property type="entry name" value="PROKAR_LIPOPROTEIN"/>
    <property type="match status" value="1"/>
</dbReference>
<dbReference type="InterPro" id="IPR030678">
    <property type="entry name" value="Peptide/Ni-bd"/>
</dbReference>
<keyword evidence="4" id="KW-1185">Reference proteome</keyword>
<dbReference type="OrthoDB" id="3225986at2"/>
<dbReference type="PANTHER" id="PTHR30290">
    <property type="entry name" value="PERIPLASMIC BINDING COMPONENT OF ABC TRANSPORTER"/>
    <property type="match status" value="1"/>
</dbReference>
<dbReference type="InterPro" id="IPR039424">
    <property type="entry name" value="SBP_5"/>
</dbReference>
<dbReference type="RefSeq" id="WP_141871541.1">
    <property type="nucleotide sequence ID" value="NZ_VFOX01000001.1"/>
</dbReference>
<dbReference type="PIRSF" id="PIRSF002741">
    <property type="entry name" value="MppA"/>
    <property type="match status" value="1"/>
</dbReference>
<dbReference type="EMBL" id="VFOX01000001">
    <property type="protein sequence ID" value="TQL85604.1"/>
    <property type="molecule type" value="Genomic_DNA"/>
</dbReference>
<dbReference type="AlphaFoldDB" id="A0A543BLC4"/>
<evidence type="ECO:0000313" key="4">
    <source>
        <dbReference type="Proteomes" id="UP000317209"/>
    </source>
</evidence>
<dbReference type="GO" id="GO:0043190">
    <property type="term" value="C:ATP-binding cassette (ABC) transporter complex"/>
    <property type="evidence" value="ECO:0007669"/>
    <property type="project" value="InterPro"/>
</dbReference>
<evidence type="ECO:0000256" key="1">
    <source>
        <dbReference type="SAM" id="SignalP"/>
    </source>
</evidence>
<dbReference type="Pfam" id="PF00496">
    <property type="entry name" value="SBP_bac_5"/>
    <property type="match status" value="1"/>
</dbReference>
<dbReference type="Proteomes" id="UP000317209">
    <property type="component" value="Unassembled WGS sequence"/>
</dbReference>
<comment type="caution">
    <text evidence="3">The sequence shown here is derived from an EMBL/GenBank/DDBJ whole genome shotgun (WGS) entry which is preliminary data.</text>
</comment>
<dbReference type="Gene3D" id="3.10.105.10">
    <property type="entry name" value="Dipeptide-binding Protein, Domain 3"/>
    <property type="match status" value="1"/>
</dbReference>
<dbReference type="Gene3D" id="3.40.190.10">
    <property type="entry name" value="Periplasmic binding protein-like II"/>
    <property type="match status" value="1"/>
</dbReference>
<dbReference type="GO" id="GO:0015833">
    <property type="term" value="P:peptide transport"/>
    <property type="evidence" value="ECO:0007669"/>
    <property type="project" value="TreeGrafter"/>
</dbReference>
<dbReference type="GO" id="GO:0042597">
    <property type="term" value="C:periplasmic space"/>
    <property type="evidence" value="ECO:0007669"/>
    <property type="project" value="UniProtKB-ARBA"/>
</dbReference>
<sequence>MNGTRKRTVVAALGIILSASLFAGCATGATEQDGDAEQTLVIGSQMATISNLDTTRATSGGYENQRLIAHMMYEGLTKRDVSDPDVPAGVAPALAESWTVADDGLTYTFFLREQVTFHDGTPWDADAAVYNFDRYLNEDNPNYDPALLSWFDPGAYIESVEKVDDMTIALHLHTPYAYLLEDLYSVYFGSPAVLEKSGGKGMAENPTGTGPFKFEEQSSPTEISFVKNDDWWGEGPKLDRIIVKLIPDPSARTAALRSGTVDWIEGAQPDDLASLKDAGFTVTSKEFDWEWSWQLFVDRPPFDDVRVREALNFAIDRETIATTLLAGTAVPAQQILSSASRFYDSANDTYEYDPEKARKLLDDAGYADGLDITVGYVSAGSGAMQPKAMNEAIQAQLAEVGINVTLQPLDFGAFYGALAGKDVDWNAANGALNLERPGTWGWLFLCGQSWYGYCNPEVDTLLQQAASTPDDDARTAKVTEATALLTEDAAWLSVVGDTAPRAMASSVKGFEQPMSWALDFAGVYIEE</sequence>
<dbReference type="Gene3D" id="3.90.76.10">
    <property type="entry name" value="Dipeptide-binding Protein, Domain 1"/>
    <property type="match status" value="1"/>
</dbReference>
<gene>
    <name evidence="3" type="ORF">FB560_1229</name>
</gene>
<feature type="domain" description="Solute-binding protein family 5" evidence="2">
    <location>
        <begin position="90"/>
        <end position="443"/>
    </location>
</feature>
<protein>
    <submittedName>
        <fullName evidence="3">Peptide/nickel transport system substrate-binding protein</fullName>
    </submittedName>
</protein>
<evidence type="ECO:0000259" key="2">
    <source>
        <dbReference type="Pfam" id="PF00496"/>
    </source>
</evidence>
<feature type="signal peptide" evidence="1">
    <location>
        <begin position="1"/>
        <end position="23"/>
    </location>
</feature>
<dbReference type="GO" id="GO:1904680">
    <property type="term" value="F:peptide transmembrane transporter activity"/>
    <property type="evidence" value="ECO:0007669"/>
    <property type="project" value="TreeGrafter"/>
</dbReference>
<keyword evidence="1" id="KW-0732">Signal</keyword>
<evidence type="ECO:0000313" key="3">
    <source>
        <dbReference type="EMBL" id="TQL85604.1"/>
    </source>
</evidence>
<organism evidence="3 4">
    <name type="scientific">Microbacterium saperdae</name>
    <dbReference type="NCBI Taxonomy" id="69368"/>
    <lineage>
        <taxon>Bacteria</taxon>
        <taxon>Bacillati</taxon>
        <taxon>Actinomycetota</taxon>
        <taxon>Actinomycetes</taxon>
        <taxon>Micrococcales</taxon>
        <taxon>Microbacteriaceae</taxon>
        <taxon>Microbacterium</taxon>
    </lineage>
</organism>
<feature type="chain" id="PRO_5038775577" evidence="1">
    <location>
        <begin position="24"/>
        <end position="527"/>
    </location>
</feature>
<reference evidence="3 4" key="1">
    <citation type="submission" date="2019-06" db="EMBL/GenBank/DDBJ databases">
        <title>Sequencing the genomes of 1000 actinobacteria strains.</title>
        <authorList>
            <person name="Klenk H.-P."/>
        </authorList>
    </citation>
    <scope>NUCLEOTIDE SEQUENCE [LARGE SCALE GENOMIC DNA]</scope>
    <source>
        <strain evidence="3 4">DSM 20169</strain>
    </source>
</reference>
<dbReference type="InterPro" id="IPR000914">
    <property type="entry name" value="SBP_5_dom"/>
</dbReference>
<dbReference type="SUPFAM" id="SSF53850">
    <property type="entry name" value="Periplasmic binding protein-like II"/>
    <property type="match status" value="1"/>
</dbReference>
<dbReference type="PANTHER" id="PTHR30290:SF83">
    <property type="entry name" value="ABC TRANSPORTER SUBSTRATE-BINDING PROTEIN"/>
    <property type="match status" value="1"/>
</dbReference>
<accession>A0A543BLC4</accession>